<gene>
    <name evidence="11" type="ORF">OXIME_000141</name>
</gene>
<evidence type="ECO:0000256" key="4">
    <source>
        <dbReference type="ARBA" id="ARBA00022475"/>
    </source>
</evidence>
<dbReference type="AlphaFoldDB" id="A0AAX4NDN1"/>
<dbReference type="EMBL" id="CP133772">
    <property type="protein sequence ID" value="WYX99606.1"/>
    <property type="molecule type" value="Genomic_DNA"/>
</dbReference>
<reference evidence="11 12" key="1">
    <citation type="submission" date="2023-09" db="EMBL/GenBank/DDBJ databases">
        <authorList>
            <person name="Golyshina O.V."/>
            <person name="Lunev E.A."/>
            <person name="Bargiela R."/>
            <person name="Gaines M.C."/>
            <person name="Daum B."/>
            <person name="Bale N.J."/>
            <person name="Koenen M."/>
            <person name="Sinninghe Damst J.S."/>
            <person name="Yakimov M."/>
            <person name="Golyshin P.N."/>
        </authorList>
    </citation>
    <scope>NUCLEOTIDE SEQUENCE [LARGE SCALE GENOMIC DNA]</scope>
    <source>
        <strain evidence="11 12">M1</strain>
    </source>
</reference>
<name>A0AAX4NDN1_9ARCH</name>
<dbReference type="PANTHER" id="PTHR32243:SF50">
    <property type="entry name" value="MALTOSE_MALTODEXTRIN TRANSPORT SYSTEM PERMEASE PROTEIN MALG"/>
    <property type="match status" value="1"/>
</dbReference>
<feature type="transmembrane region" description="Helical" evidence="9">
    <location>
        <begin position="107"/>
        <end position="129"/>
    </location>
</feature>
<dbReference type="PROSITE" id="PS50928">
    <property type="entry name" value="ABC_TM1"/>
    <property type="match status" value="1"/>
</dbReference>
<organism evidence="11 12">
    <name type="scientific">Oxyplasma meridianum</name>
    <dbReference type="NCBI Taxonomy" id="3073602"/>
    <lineage>
        <taxon>Archaea</taxon>
        <taxon>Methanobacteriati</taxon>
        <taxon>Thermoplasmatota</taxon>
        <taxon>Thermoplasmata</taxon>
        <taxon>Thermoplasmatales</taxon>
        <taxon>Thermoplasmataceae</taxon>
        <taxon>Oxyplasma</taxon>
    </lineage>
</organism>
<dbReference type="InterPro" id="IPR000515">
    <property type="entry name" value="MetI-like"/>
</dbReference>
<evidence type="ECO:0000256" key="3">
    <source>
        <dbReference type="ARBA" id="ARBA00022448"/>
    </source>
</evidence>
<dbReference type="GO" id="GO:0005886">
    <property type="term" value="C:plasma membrane"/>
    <property type="evidence" value="ECO:0007669"/>
    <property type="project" value="UniProtKB-SubCell"/>
</dbReference>
<dbReference type="KEGG" id="omr:OXIME_000141"/>
<feature type="domain" description="ABC transmembrane type-1" evidence="10">
    <location>
        <begin position="69"/>
        <end position="259"/>
    </location>
</feature>
<evidence type="ECO:0000256" key="6">
    <source>
        <dbReference type="ARBA" id="ARBA00022692"/>
    </source>
</evidence>
<dbReference type="InterPro" id="IPR050901">
    <property type="entry name" value="BP-dep_ABC_trans_perm"/>
</dbReference>
<evidence type="ECO:0000256" key="7">
    <source>
        <dbReference type="ARBA" id="ARBA00022989"/>
    </source>
</evidence>
<evidence type="ECO:0000256" key="8">
    <source>
        <dbReference type="ARBA" id="ARBA00023136"/>
    </source>
</evidence>
<keyword evidence="6 9" id="KW-0812">Transmembrane</keyword>
<keyword evidence="12" id="KW-1185">Reference proteome</keyword>
<keyword evidence="3 9" id="KW-0813">Transport</keyword>
<protein>
    <submittedName>
        <fullName evidence="11">Carbohydrate ABC transporter permease</fullName>
    </submittedName>
</protein>
<evidence type="ECO:0000259" key="10">
    <source>
        <dbReference type="PROSITE" id="PS50928"/>
    </source>
</evidence>
<keyword evidence="8 9" id="KW-0472">Membrane</keyword>
<feature type="transmembrane region" description="Helical" evidence="9">
    <location>
        <begin position="181"/>
        <end position="203"/>
    </location>
</feature>
<comment type="subcellular location">
    <subcellularLocation>
        <location evidence="1 9">Cell membrane</location>
        <topology evidence="1 9">Multi-pass membrane protein</topology>
    </subcellularLocation>
</comment>
<dbReference type="InterPro" id="IPR035906">
    <property type="entry name" value="MetI-like_sf"/>
</dbReference>
<accession>A0AAX4NDN1</accession>
<feature type="transmembrane region" description="Helical" evidence="9">
    <location>
        <begin position="7"/>
        <end position="32"/>
    </location>
</feature>
<evidence type="ECO:0000256" key="5">
    <source>
        <dbReference type="ARBA" id="ARBA00022597"/>
    </source>
</evidence>
<evidence type="ECO:0000256" key="2">
    <source>
        <dbReference type="ARBA" id="ARBA00009047"/>
    </source>
</evidence>
<feature type="transmembrane region" description="Helical" evidence="9">
    <location>
        <begin position="242"/>
        <end position="263"/>
    </location>
</feature>
<dbReference type="RefSeq" id="WP_393971574.1">
    <property type="nucleotide sequence ID" value="NZ_CP133772.1"/>
</dbReference>
<dbReference type="PANTHER" id="PTHR32243">
    <property type="entry name" value="MALTOSE TRANSPORT SYSTEM PERMEASE-RELATED"/>
    <property type="match status" value="1"/>
</dbReference>
<dbReference type="CDD" id="cd06261">
    <property type="entry name" value="TM_PBP2"/>
    <property type="match status" value="1"/>
</dbReference>
<dbReference type="SUPFAM" id="SSF161098">
    <property type="entry name" value="MetI-like"/>
    <property type="match status" value="1"/>
</dbReference>
<evidence type="ECO:0000313" key="11">
    <source>
        <dbReference type="EMBL" id="WYX99606.1"/>
    </source>
</evidence>
<evidence type="ECO:0000256" key="1">
    <source>
        <dbReference type="ARBA" id="ARBA00004651"/>
    </source>
</evidence>
<feature type="transmembrane region" description="Helical" evidence="9">
    <location>
        <begin position="141"/>
        <end position="160"/>
    </location>
</feature>
<dbReference type="GO" id="GO:0055085">
    <property type="term" value="P:transmembrane transport"/>
    <property type="evidence" value="ECO:0007669"/>
    <property type="project" value="InterPro"/>
</dbReference>
<dbReference type="Proteomes" id="UP001451606">
    <property type="component" value="Chromosome"/>
</dbReference>
<feature type="transmembrane region" description="Helical" evidence="9">
    <location>
        <begin position="75"/>
        <end position="95"/>
    </location>
</feature>
<keyword evidence="5" id="KW-0762">Sugar transport</keyword>
<keyword evidence="7 9" id="KW-1133">Transmembrane helix</keyword>
<evidence type="ECO:0000313" key="12">
    <source>
        <dbReference type="Proteomes" id="UP001451606"/>
    </source>
</evidence>
<comment type="similarity">
    <text evidence="2">Belongs to the binding-protein-dependent transport system permease family. MalFG subfamily.</text>
</comment>
<keyword evidence="4" id="KW-1003">Cell membrane</keyword>
<dbReference type="Gene3D" id="1.10.3720.10">
    <property type="entry name" value="MetI-like"/>
    <property type="match status" value="1"/>
</dbReference>
<proteinExistence type="inferred from homology"/>
<dbReference type="GeneID" id="95966864"/>
<evidence type="ECO:0000256" key="9">
    <source>
        <dbReference type="RuleBase" id="RU363032"/>
    </source>
</evidence>
<dbReference type="Pfam" id="PF00528">
    <property type="entry name" value="BPD_transp_1"/>
    <property type="match status" value="1"/>
</dbReference>
<sequence length="274" mass="30327">MPSKTKPLIYIAAIILSIIFFYPFWTLILLAFEPTRLTFGRLYPVQFPFEVTLLNIINSFKQVDLIGPLIRSFEVAFMVGGLALLLGVPAGYGIAKLTAKISNKLIAFLFIINMMPGLVIAIPISLYFYSAHLENTAVGVALAQELVVLPLTVFILMGGFRSLPRDLENQARVDGASLGSTFYHVLLPLVRIPILIAFVLSWMTSWDEFTYAFIVAPIVPSDSTFPVALYDYVRRDLPLQSATFALIATIPVIILVVVFQKYLKGQYLSGGLVG</sequence>